<dbReference type="PANTHER" id="PTHR42852">
    <property type="entry name" value="THIOL:DISULFIDE INTERCHANGE PROTEIN DSBE"/>
    <property type="match status" value="1"/>
</dbReference>
<feature type="domain" description="Alkyl hydroperoxide reductase subunit C/ Thiol specific antioxidant" evidence="1">
    <location>
        <begin position="47"/>
        <end position="141"/>
    </location>
</feature>
<evidence type="ECO:0000313" key="2">
    <source>
        <dbReference type="EMBL" id="QNT59225.1"/>
    </source>
</evidence>
<sequence length="169" mass="18611">MGKRAVYWLRQAVQMALLLLLVSLAVDWWRKPAQPQRFAGQGLDIVNGGQTTLTALSSGRTAAVYFWGSWCGICKHTSPSVQRLHEAGIPVLGVAMHSGSAQEVAAYMQENGLSFDTVNDPQGRISRRWQVAVTPTVVLVKNGRMIHSTTGIGSYWGLRGRIWLADKVY</sequence>
<accession>A0A7H1MC60</accession>
<protein>
    <submittedName>
        <fullName evidence="2">AhpC/TSA family protein</fullName>
    </submittedName>
</protein>
<gene>
    <name evidence="2" type="ORF">H7A79_0830</name>
</gene>
<dbReference type="InterPro" id="IPR036249">
    <property type="entry name" value="Thioredoxin-like_sf"/>
</dbReference>
<dbReference type="InterPro" id="IPR000866">
    <property type="entry name" value="AhpC/TSA"/>
</dbReference>
<dbReference type="AlphaFoldDB" id="A0A7H1MC60"/>
<dbReference type="RefSeq" id="WP_187001621.1">
    <property type="nucleotide sequence ID" value="NZ_CP060414.2"/>
</dbReference>
<proteinExistence type="predicted"/>
<dbReference type="GO" id="GO:0016491">
    <property type="term" value="F:oxidoreductase activity"/>
    <property type="evidence" value="ECO:0007669"/>
    <property type="project" value="InterPro"/>
</dbReference>
<dbReference type="SUPFAM" id="SSF52833">
    <property type="entry name" value="Thioredoxin-like"/>
    <property type="match status" value="1"/>
</dbReference>
<dbReference type="EMBL" id="CP060414">
    <property type="protein sequence ID" value="QNT59225.1"/>
    <property type="molecule type" value="Genomic_DNA"/>
</dbReference>
<dbReference type="InterPro" id="IPR050553">
    <property type="entry name" value="Thioredoxin_ResA/DsbE_sf"/>
</dbReference>
<organism evidence="2 3">
    <name type="scientific">Neisseria musculi</name>
    <dbReference type="NCBI Taxonomy" id="1815583"/>
    <lineage>
        <taxon>Bacteria</taxon>
        <taxon>Pseudomonadati</taxon>
        <taxon>Pseudomonadota</taxon>
        <taxon>Betaproteobacteria</taxon>
        <taxon>Neisseriales</taxon>
        <taxon>Neisseriaceae</taxon>
        <taxon>Neisseria</taxon>
    </lineage>
</organism>
<reference evidence="2" key="1">
    <citation type="submission" date="2024-06" db="EMBL/GenBank/DDBJ databases">
        <title>Complete Genome Sequence of mouse commensal type strain Neisseria musculi.</title>
        <authorList>
            <person name="Thapa E."/>
            <person name="Aluvathingal J."/>
            <person name="Nadendla S."/>
            <person name="Mehta A."/>
            <person name="Tettelin H."/>
            <person name="Weyand N.J."/>
        </authorList>
    </citation>
    <scope>NUCLEOTIDE SEQUENCE</scope>
    <source>
        <strain evidence="2">NW831</strain>
    </source>
</reference>
<dbReference type="Proteomes" id="UP000516412">
    <property type="component" value="Chromosome"/>
</dbReference>
<dbReference type="CDD" id="cd03011">
    <property type="entry name" value="TlpA_like_ScsD_MtbDsbE"/>
    <property type="match status" value="1"/>
</dbReference>
<dbReference type="Pfam" id="PF00578">
    <property type="entry name" value="AhpC-TSA"/>
    <property type="match status" value="1"/>
</dbReference>
<keyword evidence="3" id="KW-1185">Reference proteome</keyword>
<dbReference type="PANTHER" id="PTHR42852:SF17">
    <property type="entry name" value="THIOREDOXIN-LIKE PROTEIN HI_1115"/>
    <property type="match status" value="1"/>
</dbReference>
<name>A0A7H1MC60_9NEIS</name>
<evidence type="ECO:0000313" key="3">
    <source>
        <dbReference type="Proteomes" id="UP000516412"/>
    </source>
</evidence>
<evidence type="ECO:0000259" key="1">
    <source>
        <dbReference type="Pfam" id="PF00578"/>
    </source>
</evidence>
<dbReference type="Gene3D" id="3.40.30.10">
    <property type="entry name" value="Glutaredoxin"/>
    <property type="match status" value="1"/>
</dbReference>
<dbReference type="GO" id="GO:0016209">
    <property type="term" value="F:antioxidant activity"/>
    <property type="evidence" value="ECO:0007669"/>
    <property type="project" value="InterPro"/>
</dbReference>
<dbReference type="KEGG" id="nmus:H7A79_0830"/>